<gene>
    <name evidence="1" type="ORF">LMG23992_02447</name>
</gene>
<protein>
    <recommendedName>
        <fullName evidence="3">Ester cyclase</fullName>
    </recommendedName>
</protein>
<reference evidence="1 2" key="1">
    <citation type="submission" date="2021-08" db="EMBL/GenBank/DDBJ databases">
        <authorList>
            <person name="Peeters C."/>
        </authorList>
    </citation>
    <scope>NUCLEOTIDE SEQUENCE [LARGE SCALE GENOMIC DNA]</scope>
    <source>
        <strain evidence="1 2">LMG 23992</strain>
    </source>
</reference>
<dbReference type="InterPro" id="IPR009959">
    <property type="entry name" value="Cyclase_SnoaL-like"/>
</dbReference>
<name>A0ABM8X0P8_9BURK</name>
<accession>A0ABM8X0P8</accession>
<dbReference type="Gene3D" id="3.10.450.50">
    <property type="match status" value="1"/>
</dbReference>
<keyword evidence="2" id="KW-1185">Reference proteome</keyword>
<organism evidence="1 2">
    <name type="scientific">Cupriavidus laharis</name>
    <dbReference type="NCBI Taxonomy" id="151654"/>
    <lineage>
        <taxon>Bacteria</taxon>
        <taxon>Pseudomonadati</taxon>
        <taxon>Pseudomonadota</taxon>
        <taxon>Betaproteobacteria</taxon>
        <taxon>Burkholderiales</taxon>
        <taxon>Burkholderiaceae</taxon>
        <taxon>Cupriavidus</taxon>
    </lineage>
</organism>
<dbReference type="Proteomes" id="UP000727654">
    <property type="component" value="Unassembled WGS sequence"/>
</dbReference>
<dbReference type="Pfam" id="PF07366">
    <property type="entry name" value="SnoaL"/>
    <property type="match status" value="1"/>
</dbReference>
<evidence type="ECO:0000313" key="1">
    <source>
        <dbReference type="EMBL" id="CAG9173424.1"/>
    </source>
</evidence>
<dbReference type="RefSeq" id="WP_224080061.1">
    <property type="nucleotide sequence ID" value="NZ_CAJZAI010000005.1"/>
</dbReference>
<dbReference type="SUPFAM" id="SSF54427">
    <property type="entry name" value="NTF2-like"/>
    <property type="match status" value="1"/>
</dbReference>
<proteinExistence type="predicted"/>
<dbReference type="InterPro" id="IPR032710">
    <property type="entry name" value="NTF2-like_dom_sf"/>
</dbReference>
<dbReference type="EMBL" id="CAJZAI010000005">
    <property type="protein sequence ID" value="CAG9173424.1"/>
    <property type="molecule type" value="Genomic_DNA"/>
</dbReference>
<evidence type="ECO:0000313" key="2">
    <source>
        <dbReference type="Proteomes" id="UP000727654"/>
    </source>
</evidence>
<sequence length="158" mass="17574">MSSTEQNIAITRRLSAAVGNQDFEAARQLISPDYVHARPGLADTLPSLLTKGPQLEDPVQRFCAAIEAVHRNFEEWRVIVDEEVASGDMVVSRQRIVGRYRYRVEGSSIDRPTFEFPMVVMFKIKDSRVAQVWALGDELGFLKALGVSVPALTKAVQA</sequence>
<evidence type="ECO:0008006" key="3">
    <source>
        <dbReference type="Google" id="ProtNLM"/>
    </source>
</evidence>
<comment type="caution">
    <text evidence="1">The sequence shown here is derived from an EMBL/GenBank/DDBJ whole genome shotgun (WGS) entry which is preliminary data.</text>
</comment>